<gene>
    <name evidence="2" type="ORF">GCM10010185_07090</name>
</gene>
<reference evidence="2" key="2">
    <citation type="submission" date="2020-09" db="EMBL/GenBank/DDBJ databases">
        <authorList>
            <person name="Sun Q."/>
            <person name="Ohkuma M."/>
        </authorList>
    </citation>
    <scope>NUCLEOTIDE SEQUENCE</scope>
    <source>
        <strain evidence="2">JCM 3313</strain>
    </source>
</reference>
<protein>
    <submittedName>
        <fullName evidence="2">Uncharacterized protein</fullName>
    </submittedName>
</protein>
<reference evidence="2" key="1">
    <citation type="journal article" date="2014" name="Int. J. Syst. Evol. Microbiol.">
        <title>Complete genome sequence of Corynebacterium casei LMG S-19264T (=DSM 44701T), isolated from a smear-ripened cheese.</title>
        <authorList>
            <consortium name="US DOE Joint Genome Institute (JGI-PGF)"/>
            <person name="Walter F."/>
            <person name="Albersmeier A."/>
            <person name="Kalinowski J."/>
            <person name="Ruckert C."/>
        </authorList>
    </citation>
    <scope>NUCLEOTIDE SEQUENCE</scope>
    <source>
        <strain evidence="2">JCM 3313</strain>
    </source>
</reference>
<dbReference type="Proteomes" id="UP000639606">
    <property type="component" value="Unassembled WGS sequence"/>
</dbReference>
<evidence type="ECO:0000313" key="2">
    <source>
        <dbReference type="EMBL" id="GGP38214.1"/>
    </source>
</evidence>
<dbReference type="AlphaFoldDB" id="A0A918AJU4"/>
<feature type="compositionally biased region" description="Gly residues" evidence="1">
    <location>
        <begin position="36"/>
        <end position="50"/>
    </location>
</feature>
<proteinExistence type="predicted"/>
<name>A0A918AJU4_9PSEU</name>
<accession>A0A918AJU4</accession>
<organism evidence="2 3">
    <name type="scientific">Saccharothrix coeruleofusca</name>
    <dbReference type="NCBI Taxonomy" id="33919"/>
    <lineage>
        <taxon>Bacteria</taxon>
        <taxon>Bacillati</taxon>
        <taxon>Actinomycetota</taxon>
        <taxon>Actinomycetes</taxon>
        <taxon>Pseudonocardiales</taxon>
        <taxon>Pseudonocardiaceae</taxon>
        <taxon>Saccharothrix</taxon>
    </lineage>
</organism>
<feature type="region of interest" description="Disordered" evidence="1">
    <location>
        <begin position="32"/>
        <end position="61"/>
    </location>
</feature>
<evidence type="ECO:0000313" key="3">
    <source>
        <dbReference type="Proteomes" id="UP000639606"/>
    </source>
</evidence>
<evidence type="ECO:0000256" key="1">
    <source>
        <dbReference type="SAM" id="MobiDB-lite"/>
    </source>
</evidence>
<comment type="caution">
    <text evidence="2">The sequence shown here is derived from an EMBL/GenBank/DDBJ whole genome shotgun (WGS) entry which is preliminary data.</text>
</comment>
<dbReference type="EMBL" id="BMRG01000001">
    <property type="protein sequence ID" value="GGP38214.1"/>
    <property type="molecule type" value="Genomic_DNA"/>
</dbReference>
<keyword evidence="3" id="KW-1185">Reference proteome</keyword>
<sequence>MECRGGPAGTGAGGTGAVYWVTSVGDATGTCRVAPGGTGRGRGPVSGGWPWGNRDTGWGAG</sequence>